<keyword evidence="3" id="KW-1015">Disulfide bond</keyword>
<dbReference type="InterPro" id="IPR013766">
    <property type="entry name" value="Thioredoxin_domain"/>
</dbReference>
<dbReference type="PANTHER" id="PTHR13887:SF14">
    <property type="entry name" value="DISULFIDE BOND FORMATION PROTEIN D"/>
    <property type="match status" value="1"/>
</dbReference>
<organism evidence="7 8">
    <name type="scientific">Candidatus Nitrospira kreftii</name>
    <dbReference type="NCBI Taxonomy" id="2652173"/>
    <lineage>
        <taxon>Bacteria</taxon>
        <taxon>Pseudomonadati</taxon>
        <taxon>Nitrospirota</taxon>
        <taxon>Nitrospiria</taxon>
        <taxon>Nitrospirales</taxon>
        <taxon>Nitrospiraceae</taxon>
        <taxon>Nitrospira</taxon>
    </lineage>
</organism>
<evidence type="ECO:0000259" key="6">
    <source>
        <dbReference type="PROSITE" id="PS51352"/>
    </source>
</evidence>
<evidence type="ECO:0000313" key="8">
    <source>
        <dbReference type="Proteomes" id="UP000593737"/>
    </source>
</evidence>
<keyword evidence="1 5" id="KW-0732">Signal</keyword>
<evidence type="ECO:0000256" key="5">
    <source>
        <dbReference type="SAM" id="SignalP"/>
    </source>
</evidence>
<evidence type="ECO:0000313" key="7">
    <source>
        <dbReference type="EMBL" id="QPD02697.1"/>
    </source>
</evidence>
<dbReference type="Pfam" id="PF01323">
    <property type="entry name" value="DSBA"/>
    <property type="match status" value="1"/>
</dbReference>
<keyword evidence="2" id="KW-0560">Oxidoreductase</keyword>
<accession>A0A7S8FBD5</accession>
<dbReference type="PANTHER" id="PTHR13887">
    <property type="entry name" value="GLUTATHIONE S-TRANSFERASE KAPPA"/>
    <property type="match status" value="1"/>
</dbReference>
<proteinExistence type="predicted"/>
<feature type="domain" description="Thioredoxin" evidence="6">
    <location>
        <begin position="61"/>
        <end position="258"/>
    </location>
</feature>
<dbReference type="AlphaFoldDB" id="A0A7S8FBD5"/>
<gene>
    <name evidence="7" type="ORF">Nkreftii_000471</name>
</gene>
<sequence>MHRRTASSTRTMLKLVLMILVSGAGMFSSPAFGESMTSTTDPSWRQSVEQLIESYIRSHPEVVEQALQALEVKRHEEEKVRIKQTIISHQSELLHDPASPASGDPAGEVTVVEFFDYRCGFCKRVASAVTQLQKEDARVRVVYKDFPILGAGSVEAAKAALASHAQGRHQAFHEALLATKGELNKEQILEIASAVGLDTKKLVADMDNPEWLAIIERNRKIAKDLNITGTPAFVVGNVLVPGAMGLAALKELVARARTR</sequence>
<dbReference type="EMBL" id="CP047423">
    <property type="protein sequence ID" value="QPD02697.1"/>
    <property type="molecule type" value="Genomic_DNA"/>
</dbReference>
<dbReference type="SUPFAM" id="SSF52833">
    <property type="entry name" value="Thioredoxin-like"/>
    <property type="match status" value="1"/>
</dbReference>
<dbReference type="InterPro" id="IPR041205">
    <property type="entry name" value="ScsC_N"/>
</dbReference>
<feature type="signal peptide" evidence="5">
    <location>
        <begin position="1"/>
        <end position="33"/>
    </location>
</feature>
<reference evidence="7 8" key="1">
    <citation type="journal article" date="2020" name="ISME J.">
        <title>Enrichment and physiological characterization of a novel comammox Nitrospira indicates ammonium inhibition of complete nitrification.</title>
        <authorList>
            <person name="Sakoula D."/>
            <person name="Koch H."/>
            <person name="Frank J."/>
            <person name="Jetten M.S.M."/>
            <person name="van Kessel M.A.H.J."/>
            <person name="Lucker S."/>
        </authorList>
    </citation>
    <scope>NUCLEOTIDE SEQUENCE [LARGE SCALE GENOMIC DNA]</scope>
    <source>
        <strain evidence="7">Comreactor17</strain>
    </source>
</reference>
<dbReference type="InterPro" id="IPR036249">
    <property type="entry name" value="Thioredoxin-like_sf"/>
</dbReference>
<name>A0A7S8FBD5_9BACT</name>
<protein>
    <submittedName>
        <fullName evidence="7">Putative Oxidoreductase, DsbA-like</fullName>
    </submittedName>
</protein>
<dbReference type="PROSITE" id="PS51352">
    <property type="entry name" value="THIOREDOXIN_2"/>
    <property type="match status" value="1"/>
</dbReference>
<evidence type="ECO:0000256" key="3">
    <source>
        <dbReference type="ARBA" id="ARBA00023157"/>
    </source>
</evidence>
<dbReference type="Proteomes" id="UP000593737">
    <property type="component" value="Chromosome"/>
</dbReference>
<dbReference type="Gene3D" id="3.40.30.10">
    <property type="entry name" value="Glutaredoxin"/>
    <property type="match status" value="1"/>
</dbReference>
<dbReference type="InterPro" id="IPR001853">
    <property type="entry name" value="DSBA-like_thioredoxin_dom"/>
</dbReference>
<feature type="chain" id="PRO_5032363136" evidence="5">
    <location>
        <begin position="34"/>
        <end position="259"/>
    </location>
</feature>
<dbReference type="KEGG" id="nkf:Nkreftii_000471"/>
<evidence type="ECO:0000256" key="2">
    <source>
        <dbReference type="ARBA" id="ARBA00023002"/>
    </source>
</evidence>
<dbReference type="GO" id="GO:0016491">
    <property type="term" value="F:oxidoreductase activity"/>
    <property type="evidence" value="ECO:0007669"/>
    <property type="project" value="UniProtKB-KW"/>
</dbReference>
<keyword evidence="4" id="KW-0676">Redox-active center</keyword>
<evidence type="ECO:0000256" key="4">
    <source>
        <dbReference type="ARBA" id="ARBA00023284"/>
    </source>
</evidence>
<dbReference type="CDD" id="cd03023">
    <property type="entry name" value="DsbA_Com1_like"/>
    <property type="match status" value="1"/>
</dbReference>
<evidence type="ECO:0000256" key="1">
    <source>
        <dbReference type="ARBA" id="ARBA00022729"/>
    </source>
</evidence>
<dbReference type="Pfam" id="PF18312">
    <property type="entry name" value="ScsC_N"/>
    <property type="match status" value="1"/>
</dbReference>